<dbReference type="AlphaFoldDB" id="A0A7S3IGN3"/>
<dbReference type="PANTHER" id="PTHR11830">
    <property type="entry name" value="40S RIBOSOMAL PROTEIN S3A"/>
    <property type="match status" value="1"/>
</dbReference>
<gene>
    <name evidence="4" type="ORF">SINC0208_LOCUS3720</name>
</gene>
<protein>
    <recommendedName>
        <fullName evidence="5">40S ribosomal protein S3a</fullName>
    </recommendedName>
</protein>
<evidence type="ECO:0008006" key="5">
    <source>
        <dbReference type="Google" id="ProtNLM"/>
    </source>
</evidence>
<evidence type="ECO:0000256" key="1">
    <source>
        <dbReference type="ARBA" id="ARBA00022490"/>
    </source>
</evidence>
<dbReference type="GO" id="GO:0003735">
    <property type="term" value="F:structural constituent of ribosome"/>
    <property type="evidence" value="ECO:0007669"/>
    <property type="project" value="InterPro"/>
</dbReference>
<name>A0A7S3IGN3_9SPIT</name>
<dbReference type="SMART" id="SM01397">
    <property type="entry name" value="Ribosomal_S3Ae"/>
    <property type="match status" value="1"/>
</dbReference>
<keyword evidence="1" id="KW-0963">Cytoplasm</keyword>
<dbReference type="GO" id="GO:1990904">
    <property type="term" value="C:ribonucleoprotein complex"/>
    <property type="evidence" value="ECO:0007669"/>
    <property type="project" value="UniProtKB-KW"/>
</dbReference>
<accession>A0A7S3IGN3</accession>
<evidence type="ECO:0000256" key="3">
    <source>
        <dbReference type="ARBA" id="ARBA00023274"/>
    </source>
</evidence>
<keyword evidence="2" id="KW-0689">Ribosomal protein</keyword>
<evidence type="ECO:0000313" key="4">
    <source>
        <dbReference type="EMBL" id="CAE0323136.1"/>
    </source>
</evidence>
<dbReference type="InterPro" id="IPR001593">
    <property type="entry name" value="Ribosomal_eS1"/>
</dbReference>
<organism evidence="4">
    <name type="scientific">Strombidium inclinatum</name>
    <dbReference type="NCBI Taxonomy" id="197538"/>
    <lineage>
        <taxon>Eukaryota</taxon>
        <taxon>Sar</taxon>
        <taxon>Alveolata</taxon>
        <taxon>Ciliophora</taxon>
        <taxon>Intramacronucleata</taxon>
        <taxon>Spirotrichea</taxon>
        <taxon>Oligotrichia</taxon>
        <taxon>Strombidiidae</taxon>
        <taxon>Strombidium</taxon>
    </lineage>
</organism>
<reference evidence="4" key="1">
    <citation type="submission" date="2021-01" db="EMBL/GenBank/DDBJ databases">
        <authorList>
            <person name="Corre E."/>
            <person name="Pelletier E."/>
            <person name="Niang G."/>
            <person name="Scheremetjew M."/>
            <person name="Finn R."/>
            <person name="Kale V."/>
            <person name="Holt S."/>
            <person name="Cochrane G."/>
            <person name="Meng A."/>
            <person name="Brown T."/>
            <person name="Cohen L."/>
        </authorList>
    </citation>
    <scope>NUCLEOTIDE SEQUENCE</scope>
    <source>
        <strain evidence="4">S3</strain>
    </source>
</reference>
<dbReference type="Pfam" id="PF01015">
    <property type="entry name" value="Ribosomal_S3Ae"/>
    <property type="match status" value="1"/>
</dbReference>
<proteinExistence type="predicted"/>
<dbReference type="GO" id="GO:0005840">
    <property type="term" value="C:ribosome"/>
    <property type="evidence" value="ECO:0007669"/>
    <property type="project" value="UniProtKB-KW"/>
</dbReference>
<evidence type="ECO:0000256" key="2">
    <source>
        <dbReference type="ARBA" id="ARBA00022980"/>
    </source>
</evidence>
<sequence length="143" mass="16708">MEITRDKAQSMIKKWHSTIEAFVQAKTQDGYIVRVFCIAFTQKTSRQVKATCYAKASHQKLIRKKMKEIMQSTVQKSTLKDLVKIFIKEEIGQQIQKECSKIFPLEDNCIVRKCKILKKPKFDLTKLMELYKNKDNSAKETKA</sequence>
<dbReference type="EMBL" id="HBIH01009105">
    <property type="protein sequence ID" value="CAE0323136.1"/>
    <property type="molecule type" value="Transcribed_RNA"/>
</dbReference>
<dbReference type="GO" id="GO:0006412">
    <property type="term" value="P:translation"/>
    <property type="evidence" value="ECO:0007669"/>
    <property type="project" value="InterPro"/>
</dbReference>
<keyword evidence="3" id="KW-0687">Ribonucleoprotein</keyword>